<comment type="similarity">
    <text evidence="1">Belongs to the UPF0213 family.</text>
</comment>
<dbReference type="PANTHER" id="PTHR34477:SF5">
    <property type="entry name" value="BSL5627 PROTEIN"/>
    <property type="match status" value="1"/>
</dbReference>
<dbReference type="PANTHER" id="PTHR34477">
    <property type="entry name" value="UPF0213 PROTEIN YHBQ"/>
    <property type="match status" value="1"/>
</dbReference>
<evidence type="ECO:0000313" key="3">
    <source>
        <dbReference type="EMBL" id="KKP58567.1"/>
    </source>
</evidence>
<protein>
    <submittedName>
        <fullName evidence="3">Excinuclease ABC C subunit domain protein</fullName>
    </submittedName>
</protein>
<dbReference type="InterPro" id="IPR050190">
    <property type="entry name" value="UPF0213_domain"/>
</dbReference>
<dbReference type="Pfam" id="PF01541">
    <property type="entry name" value="GIY-YIG"/>
    <property type="match status" value="1"/>
</dbReference>
<evidence type="ECO:0000313" key="4">
    <source>
        <dbReference type="Proteomes" id="UP000034176"/>
    </source>
</evidence>
<feature type="domain" description="GIY-YIG" evidence="2">
    <location>
        <begin position="4"/>
        <end position="80"/>
    </location>
</feature>
<dbReference type="PROSITE" id="PS50164">
    <property type="entry name" value="GIY_YIG"/>
    <property type="match status" value="1"/>
</dbReference>
<organism evidence="3 4">
    <name type="scientific">Candidatus Gottesmanbacteria bacterium GW2011_GWA1_34_13</name>
    <dbReference type="NCBI Taxonomy" id="1618434"/>
    <lineage>
        <taxon>Bacteria</taxon>
        <taxon>Candidatus Gottesmaniibacteriota</taxon>
    </lineage>
</organism>
<evidence type="ECO:0000259" key="2">
    <source>
        <dbReference type="PROSITE" id="PS50164"/>
    </source>
</evidence>
<dbReference type="InterPro" id="IPR000305">
    <property type="entry name" value="GIY-YIG_endonuc"/>
</dbReference>
<evidence type="ECO:0000256" key="1">
    <source>
        <dbReference type="ARBA" id="ARBA00007435"/>
    </source>
</evidence>
<dbReference type="PATRIC" id="fig|1618434.3.peg.492"/>
<gene>
    <name evidence="3" type="ORF">UR52_C0018G0002</name>
</gene>
<comment type="caution">
    <text evidence="3">The sequence shown here is derived from an EMBL/GenBank/DDBJ whole genome shotgun (WGS) entry which is preliminary data.</text>
</comment>
<sequence length="98" mass="11867">MFIKQYYVYIMTNHTNSVLYTGITNNLIKRVYQHRTEIGSKFTSRYKITKLVYYEVFKDIKEAITREKQLKAGSRKKKLELIKQFNLEFKDLYDGIIR</sequence>
<dbReference type="SUPFAM" id="SSF82771">
    <property type="entry name" value="GIY-YIG endonuclease"/>
    <property type="match status" value="1"/>
</dbReference>
<dbReference type="Gene3D" id="3.40.1440.10">
    <property type="entry name" value="GIY-YIG endonuclease"/>
    <property type="match status" value="1"/>
</dbReference>
<proteinExistence type="inferred from homology"/>
<dbReference type="Proteomes" id="UP000034176">
    <property type="component" value="Unassembled WGS sequence"/>
</dbReference>
<name>A0A0G0DTS8_9BACT</name>
<reference evidence="3 4" key="1">
    <citation type="journal article" date="2015" name="Nature">
        <title>rRNA introns, odd ribosomes, and small enigmatic genomes across a large radiation of phyla.</title>
        <authorList>
            <person name="Brown C.T."/>
            <person name="Hug L.A."/>
            <person name="Thomas B.C."/>
            <person name="Sharon I."/>
            <person name="Castelle C.J."/>
            <person name="Singh A."/>
            <person name="Wilkins M.J."/>
            <person name="Williams K.H."/>
            <person name="Banfield J.F."/>
        </authorList>
    </citation>
    <scope>NUCLEOTIDE SEQUENCE [LARGE SCALE GENOMIC DNA]</scope>
</reference>
<dbReference type="CDD" id="cd10448">
    <property type="entry name" value="GIY-YIG_unchar_3"/>
    <property type="match status" value="1"/>
</dbReference>
<dbReference type="EMBL" id="LBPN01000018">
    <property type="protein sequence ID" value="KKP58567.1"/>
    <property type="molecule type" value="Genomic_DNA"/>
</dbReference>
<accession>A0A0G0DTS8</accession>
<dbReference type="InterPro" id="IPR035901">
    <property type="entry name" value="GIY-YIG_endonuc_sf"/>
</dbReference>
<dbReference type="AlphaFoldDB" id="A0A0G0DTS8"/>